<evidence type="ECO:0000256" key="1">
    <source>
        <dbReference type="SAM" id="MobiDB-lite"/>
    </source>
</evidence>
<dbReference type="RefSeq" id="WP_097052831.1">
    <property type="nucleotide sequence ID" value="NZ_OBMM01000005.1"/>
</dbReference>
<reference evidence="2 3" key="1">
    <citation type="submission" date="2017-08" db="EMBL/GenBank/DDBJ databases">
        <authorList>
            <person name="de Groot N.N."/>
        </authorList>
    </citation>
    <scope>NUCLEOTIDE SEQUENCE [LARGE SCALE GENOMIC DNA]</scope>
    <source>
        <strain evidence="2 3">USBA 78</strain>
    </source>
</reference>
<sequence length="293" mass="32264">MSVKLNKTEGLSPVEQPVSPKDGNLEKMGDAVQSASPVFGIKLSELWELDPVPTCVYGVDVDQGLFDPREGVNEIGFVYQANETGLDEDLMDVMVSHAAAKVEVILEIPANATDIVPSTIMAMAANLGVSVSLLPPGLGASRKEEKAYQKRLKEFCKCYLGKKDFKKSLFPISSYLEYMFASKLRSTRGFKPSDPYIVERFVKTTTERYSNRFKRNIKKVVYEAFGGSDGFRNFTLQVARKIQDMTEEKARKAAAKYASENQAANDSEPGAPDIAPPPDAEPKTEQEADGTQV</sequence>
<dbReference type="Proteomes" id="UP000219068">
    <property type="component" value="Unassembled WGS sequence"/>
</dbReference>
<accession>A0A285TTK3</accession>
<feature type="region of interest" description="Disordered" evidence="1">
    <location>
        <begin position="1"/>
        <end position="27"/>
    </location>
</feature>
<evidence type="ECO:0000313" key="3">
    <source>
        <dbReference type="Proteomes" id="UP000219068"/>
    </source>
</evidence>
<evidence type="ECO:0000313" key="2">
    <source>
        <dbReference type="EMBL" id="SOC27094.1"/>
    </source>
</evidence>
<dbReference type="EMBL" id="OBMM01000005">
    <property type="protein sequence ID" value="SOC27094.1"/>
    <property type="molecule type" value="Genomic_DNA"/>
</dbReference>
<name>A0A285TTK3_9PROT</name>
<gene>
    <name evidence="2" type="ORF">SAMN05428964_105276</name>
</gene>
<feature type="region of interest" description="Disordered" evidence="1">
    <location>
        <begin position="253"/>
        <end position="293"/>
    </location>
</feature>
<dbReference type="AlphaFoldDB" id="A0A285TTK3"/>
<organism evidence="2 3">
    <name type="scientific">Thalassospira xiamenensis</name>
    <dbReference type="NCBI Taxonomy" id="220697"/>
    <lineage>
        <taxon>Bacteria</taxon>
        <taxon>Pseudomonadati</taxon>
        <taxon>Pseudomonadota</taxon>
        <taxon>Alphaproteobacteria</taxon>
        <taxon>Rhodospirillales</taxon>
        <taxon>Thalassospiraceae</taxon>
        <taxon>Thalassospira</taxon>
    </lineage>
</organism>
<proteinExistence type="predicted"/>
<protein>
    <submittedName>
        <fullName evidence="2">Uncharacterized protein</fullName>
    </submittedName>
</protein>